<dbReference type="InterPro" id="IPR008319">
    <property type="entry name" value="GyrI-like_CCH_Lin2189-like"/>
</dbReference>
<dbReference type="PIRSF" id="PIRSF031644">
    <property type="entry name" value="UCP031644"/>
    <property type="match status" value="1"/>
</dbReference>
<reference evidence="2" key="1">
    <citation type="submission" date="2020-11" db="EMBL/GenBank/DDBJ databases">
        <title>Isolation and identification of active actinomycetes.</title>
        <authorList>
            <person name="Sun X."/>
        </authorList>
    </citation>
    <scope>NUCLEOTIDE SEQUENCE</scope>
    <source>
        <strain evidence="2">NEAU-A11</strain>
    </source>
</reference>
<dbReference type="Proteomes" id="UP000598146">
    <property type="component" value="Unassembled WGS sequence"/>
</dbReference>
<dbReference type="RefSeq" id="WP_196412616.1">
    <property type="nucleotide sequence ID" value="NZ_JADQTO010000002.1"/>
</dbReference>
<dbReference type="SUPFAM" id="SSF55136">
    <property type="entry name" value="Probable bacterial effector-binding domain"/>
    <property type="match status" value="1"/>
</dbReference>
<accession>A0A931C574</accession>
<evidence type="ECO:0000259" key="1">
    <source>
        <dbReference type="Pfam" id="PF06445"/>
    </source>
</evidence>
<dbReference type="EMBL" id="JADQTO010000002">
    <property type="protein sequence ID" value="MBG0560827.1"/>
    <property type="molecule type" value="Genomic_DNA"/>
</dbReference>
<organism evidence="2 3">
    <name type="scientific">Actinoplanes aureus</name>
    <dbReference type="NCBI Taxonomy" id="2792083"/>
    <lineage>
        <taxon>Bacteria</taxon>
        <taxon>Bacillati</taxon>
        <taxon>Actinomycetota</taxon>
        <taxon>Actinomycetes</taxon>
        <taxon>Micromonosporales</taxon>
        <taxon>Micromonosporaceae</taxon>
        <taxon>Actinoplanes</taxon>
    </lineage>
</organism>
<protein>
    <submittedName>
        <fullName evidence="2">GyrI-like domain-containing protein</fullName>
    </submittedName>
</protein>
<comment type="caution">
    <text evidence="2">The sequence shown here is derived from an EMBL/GenBank/DDBJ whole genome shotgun (WGS) entry which is preliminary data.</text>
</comment>
<feature type="domain" description="GyrI-like small molecule binding" evidence="1">
    <location>
        <begin position="20"/>
        <end position="197"/>
    </location>
</feature>
<dbReference type="InterPro" id="IPR029442">
    <property type="entry name" value="GyrI-like"/>
</dbReference>
<dbReference type="AlphaFoldDB" id="A0A931C574"/>
<proteinExistence type="predicted"/>
<keyword evidence="3" id="KW-1185">Reference proteome</keyword>
<gene>
    <name evidence="2" type="ORF">I4J89_05040</name>
</gene>
<dbReference type="Pfam" id="PF06445">
    <property type="entry name" value="GyrI-like"/>
    <property type="match status" value="1"/>
</dbReference>
<dbReference type="Gene3D" id="3.20.80.10">
    <property type="entry name" value="Regulatory factor, effector binding domain"/>
    <property type="match status" value="1"/>
</dbReference>
<sequence>MTNKIDFRKTLDAYRARAGQIRILAVPDLRYLMIDGHGDPNTSPAFTEAVETLYPVAYKLKFTSKNELGRDYVVPPLEGLWWAEDMAAFTTTRDKSRWDWTLMLMVPDWIDQATFVTAVERAGAKKQPPRLGDVRLESLAEGRCVQTLHVGSFDDEAAVLARLHHEFIPGQGLRMAGKHHEIYLSDFRKVAPEKQRTILRQPVSSETPAAA</sequence>
<name>A0A931C574_9ACTN</name>
<dbReference type="InterPro" id="IPR011256">
    <property type="entry name" value="Reg_factor_effector_dom_sf"/>
</dbReference>
<evidence type="ECO:0000313" key="2">
    <source>
        <dbReference type="EMBL" id="MBG0560827.1"/>
    </source>
</evidence>
<evidence type="ECO:0000313" key="3">
    <source>
        <dbReference type="Proteomes" id="UP000598146"/>
    </source>
</evidence>